<keyword evidence="2" id="KW-1185">Reference proteome</keyword>
<dbReference type="Proteomes" id="UP000251889">
    <property type="component" value="Unassembled WGS sequence"/>
</dbReference>
<evidence type="ECO:0000313" key="1">
    <source>
        <dbReference type="EMBL" id="RAW00695.1"/>
    </source>
</evidence>
<organism evidence="1 2">
    <name type="scientific">Pseudochryseolinea flava</name>
    <dbReference type="NCBI Taxonomy" id="2059302"/>
    <lineage>
        <taxon>Bacteria</taxon>
        <taxon>Pseudomonadati</taxon>
        <taxon>Bacteroidota</taxon>
        <taxon>Cytophagia</taxon>
        <taxon>Cytophagales</taxon>
        <taxon>Fulvivirgaceae</taxon>
        <taxon>Pseudochryseolinea</taxon>
    </lineage>
</organism>
<name>A0A364Y4G3_9BACT</name>
<protein>
    <recommendedName>
        <fullName evidence="3">HMA domain-containing protein</fullName>
    </recommendedName>
</protein>
<dbReference type="AlphaFoldDB" id="A0A364Y4G3"/>
<proteinExistence type="predicted"/>
<sequence length="136" mass="14860">MKMLKVTTMLLVAGILTLFSYANLRVRSEGEKQKSVELTSFLLTGNLDSVALYTLEKKIQSTKGVRSCSINARGKAACVIYYKDMISESSVASLLTEGSISKVTKKDLSATRGGCPVHQLGASFNRFMTLLDVRTQ</sequence>
<dbReference type="OrthoDB" id="981014at2"/>
<comment type="caution">
    <text evidence="1">The sequence shown here is derived from an EMBL/GenBank/DDBJ whole genome shotgun (WGS) entry which is preliminary data.</text>
</comment>
<dbReference type="RefSeq" id="WP_112747496.1">
    <property type="nucleotide sequence ID" value="NZ_QMFY01000006.1"/>
</dbReference>
<gene>
    <name evidence="1" type="ORF">DQQ10_14005</name>
</gene>
<evidence type="ECO:0008006" key="3">
    <source>
        <dbReference type="Google" id="ProtNLM"/>
    </source>
</evidence>
<evidence type="ECO:0000313" key="2">
    <source>
        <dbReference type="Proteomes" id="UP000251889"/>
    </source>
</evidence>
<accession>A0A364Y4G3</accession>
<reference evidence="1 2" key="1">
    <citation type="submission" date="2018-06" db="EMBL/GenBank/DDBJ databases">
        <title>Chryseolinea flavus sp. nov., a member of the phylum Bacteroidetes isolated from soil.</title>
        <authorList>
            <person name="Li Y."/>
            <person name="Wang J."/>
        </authorList>
    </citation>
    <scope>NUCLEOTIDE SEQUENCE [LARGE SCALE GENOMIC DNA]</scope>
    <source>
        <strain evidence="1 2">SDU1-6</strain>
    </source>
</reference>
<dbReference type="EMBL" id="QMFY01000006">
    <property type="protein sequence ID" value="RAW00695.1"/>
    <property type="molecule type" value="Genomic_DNA"/>
</dbReference>